<gene>
    <name evidence="2" type="ORF">ECRASSUSDP1_LOCUS8634</name>
</gene>
<dbReference type="EMBL" id="CAMPGE010008453">
    <property type="protein sequence ID" value="CAI2367352.1"/>
    <property type="molecule type" value="Genomic_DNA"/>
</dbReference>
<accession>A0AAD1UEH8</accession>
<name>A0AAD1UEH8_EUPCR</name>
<dbReference type="AlphaFoldDB" id="A0AAD1UEH8"/>
<organism evidence="2 3">
    <name type="scientific">Euplotes crassus</name>
    <dbReference type="NCBI Taxonomy" id="5936"/>
    <lineage>
        <taxon>Eukaryota</taxon>
        <taxon>Sar</taxon>
        <taxon>Alveolata</taxon>
        <taxon>Ciliophora</taxon>
        <taxon>Intramacronucleata</taxon>
        <taxon>Spirotrichea</taxon>
        <taxon>Hypotrichia</taxon>
        <taxon>Euplotida</taxon>
        <taxon>Euplotidae</taxon>
        <taxon>Moneuplotes</taxon>
    </lineage>
</organism>
<feature type="region of interest" description="Disordered" evidence="1">
    <location>
        <begin position="207"/>
        <end position="242"/>
    </location>
</feature>
<feature type="compositionally biased region" description="Basic residues" evidence="1">
    <location>
        <begin position="209"/>
        <end position="220"/>
    </location>
</feature>
<evidence type="ECO:0000313" key="3">
    <source>
        <dbReference type="Proteomes" id="UP001295684"/>
    </source>
</evidence>
<sequence length="444" mass="50984">MNIRDIEGARPTEFTSKELRRDYMNICDIEGARPSIMKGYGGVMKQYEQPFSLSKISQLPYAGVSKKDNHVENDLFKMSNEQNSAADFIEFMRKKKGNRDNKPAGIINMGFRRNAKKFKYQYQPPYGYGGNFSTGVKKCPYDRNICTSGLRQNSYNLLGQASRDHNSHSRSENRGSYLGRLGNKILKPPTALDPNLDIQQISDFIDPKVRHHSSSKKKKRTDSNSGANIFPPEEEEECTKDDQLEEDRKNFFLIEEKKQSPLPPLNPKSRQNHIHNKRYSNAGIDSNVYSKLQNQESSNKLNAPKRELNNRSSNLEHLRNSRQNNCLTTSASNILPAYENGDLKKPLNVGKYNYDSNHPYEVANFEKKRSMANMSRNRMENHNTHQGGQLDLLGDQNRYYQSYKIGKEIPDLKSSQRMNMINPRNNRGTYSYDLIAGVASELRD</sequence>
<evidence type="ECO:0000256" key="1">
    <source>
        <dbReference type="SAM" id="MobiDB-lite"/>
    </source>
</evidence>
<proteinExistence type="predicted"/>
<protein>
    <submittedName>
        <fullName evidence="2">Uncharacterized protein</fullName>
    </submittedName>
</protein>
<reference evidence="2" key="1">
    <citation type="submission" date="2023-07" db="EMBL/GenBank/DDBJ databases">
        <authorList>
            <consortium name="AG Swart"/>
            <person name="Singh M."/>
            <person name="Singh A."/>
            <person name="Seah K."/>
            <person name="Emmerich C."/>
        </authorList>
    </citation>
    <scope>NUCLEOTIDE SEQUENCE</scope>
    <source>
        <strain evidence="2">DP1</strain>
    </source>
</reference>
<comment type="caution">
    <text evidence="2">The sequence shown here is derived from an EMBL/GenBank/DDBJ whole genome shotgun (WGS) entry which is preliminary data.</text>
</comment>
<dbReference type="Proteomes" id="UP001295684">
    <property type="component" value="Unassembled WGS sequence"/>
</dbReference>
<keyword evidence="3" id="KW-1185">Reference proteome</keyword>
<evidence type="ECO:0000313" key="2">
    <source>
        <dbReference type="EMBL" id="CAI2367352.1"/>
    </source>
</evidence>